<comment type="similarity">
    <text evidence="3">Belongs to the PMEI family.</text>
</comment>
<feature type="domain" description="Pectinesterase inhibitor" evidence="5">
    <location>
        <begin position="30"/>
        <end position="175"/>
    </location>
</feature>
<name>A0ABC8V2P0_9AQUA</name>
<keyword evidence="1 4" id="KW-0732">Signal</keyword>
<evidence type="ECO:0000256" key="1">
    <source>
        <dbReference type="ARBA" id="ARBA00022729"/>
    </source>
</evidence>
<evidence type="ECO:0000313" key="6">
    <source>
        <dbReference type="EMBL" id="CAK9187600.1"/>
    </source>
</evidence>
<evidence type="ECO:0000256" key="3">
    <source>
        <dbReference type="ARBA" id="ARBA00038471"/>
    </source>
</evidence>
<dbReference type="SUPFAM" id="SSF101148">
    <property type="entry name" value="Plant invertase/pectin methylesterase inhibitor"/>
    <property type="match status" value="1"/>
</dbReference>
<protein>
    <recommendedName>
        <fullName evidence="5">Pectinesterase inhibitor domain-containing protein</fullName>
    </recommendedName>
</protein>
<keyword evidence="2" id="KW-1015">Disulfide bond</keyword>
<dbReference type="SMART" id="SM00856">
    <property type="entry name" value="PMEI"/>
    <property type="match status" value="1"/>
</dbReference>
<dbReference type="FunFam" id="1.20.140.40:FF:000008">
    <property type="entry name" value="Invertase/pectin methylesterase inhibitor family protein"/>
    <property type="match status" value="1"/>
</dbReference>
<dbReference type="InterPro" id="IPR035513">
    <property type="entry name" value="Invertase/methylesterase_inhib"/>
</dbReference>
<evidence type="ECO:0000313" key="7">
    <source>
        <dbReference type="Proteomes" id="UP001642360"/>
    </source>
</evidence>
<proteinExistence type="inferred from homology"/>
<evidence type="ECO:0000256" key="2">
    <source>
        <dbReference type="ARBA" id="ARBA00023157"/>
    </source>
</evidence>
<dbReference type="Proteomes" id="UP001642360">
    <property type="component" value="Unassembled WGS sequence"/>
</dbReference>
<dbReference type="PANTHER" id="PTHR36710:SF18">
    <property type="entry name" value="PECTINESTERASE INHIBITOR 5-RELATED"/>
    <property type="match status" value="1"/>
</dbReference>
<dbReference type="InterPro" id="IPR006501">
    <property type="entry name" value="Pectinesterase_inhib_dom"/>
</dbReference>
<feature type="chain" id="PRO_5044780001" description="Pectinesterase inhibitor domain-containing protein" evidence="4">
    <location>
        <begin position="23"/>
        <end position="181"/>
    </location>
</feature>
<dbReference type="InterPro" id="IPR034086">
    <property type="entry name" value="PMEI_plant"/>
</dbReference>
<dbReference type="CDD" id="cd15797">
    <property type="entry name" value="PMEI"/>
    <property type="match status" value="1"/>
</dbReference>
<dbReference type="Gene3D" id="1.20.140.40">
    <property type="entry name" value="Invertase/pectin methylesterase inhibitor family protein"/>
    <property type="match status" value="1"/>
</dbReference>
<dbReference type="PANTHER" id="PTHR36710">
    <property type="entry name" value="PECTINESTERASE INHIBITOR-LIKE"/>
    <property type="match status" value="1"/>
</dbReference>
<accession>A0ABC8V2P0</accession>
<evidence type="ECO:0000256" key="4">
    <source>
        <dbReference type="SAM" id="SignalP"/>
    </source>
</evidence>
<dbReference type="GO" id="GO:0046910">
    <property type="term" value="F:pectinesterase inhibitor activity"/>
    <property type="evidence" value="ECO:0007669"/>
    <property type="project" value="UniProtKB-ARBA"/>
</dbReference>
<dbReference type="InterPro" id="IPR052421">
    <property type="entry name" value="PCW_Enzyme_Inhibitor"/>
</dbReference>
<reference evidence="6 7" key="1">
    <citation type="submission" date="2024-02" db="EMBL/GenBank/DDBJ databases">
        <authorList>
            <person name="Vignale AGUSTIN F."/>
            <person name="Sosa J E."/>
            <person name="Modenutti C."/>
        </authorList>
    </citation>
    <scope>NUCLEOTIDE SEQUENCE [LARGE SCALE GENOMIC DNA]</scope>
</reference>
<keyword evidence="7" id="KW-1185">Reference proteome</keyword>
<dbReference type="Pfam" id="PF04043">
    <property type="entry name" value="PMEI"/>
    <property type="match status" value="1"/>
</dbReference>
<feature type="signal peptide" evidence="4">
    <location>
        <begin position="1"/>
        <end position="22"/>
    </location>
</feature>
<comment type="caution">
    <text evidence="6">The sequence shown here is derived from an EMBL/GenBank/DDBJ whole genome shotgun (WGS) entry which is preliminary data.</text>
</comment>
<dbReference type="AlphaFoldDB" id="A0ABC8V2P0"/>
<dbReference type="EMBL" id="CAUOFW020010057">
    <property type="protein sequence ID" value="CAK9187600.1"/>
    <property type="molecule type" value="Genomic_DNA"/>
</dbReference>
<evidence type="ECO:0000259" key="5">
    <source>
        <dbReference type="SMART" id="SM00856"/>
    </source>
</evidence>
<sequence>MAWSSISSSLLITLFFISPFGCRPNTTEAASGPLVTRVCRQAENPNFCFKSLGSDPRTETANLAGLAQIAIDLAIYNATGTSVKIHSLTLGTHDPRLRARYNKCAEYYQSAGDNFQEAKNALKSGDYSAVNVMATGSYDNAIDCENTFKQPPAYPSPLTNDNLNLRQLSYIVMIISKMLGM</sequence>
<gene>
    <name evidence="6" type="ORF">ILEXP_LOCUS58181</name>
</gene>
<organism evidence="6 7">
    <name type="scientific">Ilex paraguariensis</name>
    <name type="common">yerba mate</name>
    <dbReference type="NCBI Taxonomy" id="185542"/>
    <lineage>
        <taxon>Eukaryota</taxon>
        <taxon>Viridiplantae</taxon>
        <taxon>Streptophyta</taxon>
        <taxon>Embryophyta</taxon>
        <taxon>Tracheophyta</taxon>
        <taxon>Spermatophyta</taxon>
        <taxon>Magnoliopsida</taxon>
        <taxon>eudicotyledons</taxon>
        <taxon>Gunneridae</taxon>
        <taxon>Pentapetalae</taxon>
        <taxon>asterids</taxon>
        <taxon>campanulids</taxon>
        <taxon>Aquifoliales</taxon>
        <taxon>Aquifoliaceae</taxon>
        <taxon>Ilex</taxon>
    </lineage>
</organism>
<dbReference type="NCBIfam" id="TIGR01614">
    <property type="entry name" value="PME_inhib"/>
    <property type="match status" value="1"/>
</dbReference>